<evidence type="ECO:0000313" key="3">
    <source>
        <dbReference type="Proteomes" id="UP000585050"/>
    </source>
</evidence>
<proteinExistence type="predicted"/>
<dbReference type="AlphaFoldDB" id="A0A7X8SQA2"/>
<dbReference type="EMBL" id="JABAIL010000011">
    <property type="protein sequence ID" value="NLR94313.1"/>
    <property type="molecule type" value="Genomic_DNA"/>
</dbReference>
<gene>
    <name evidence="2" type="ORF">HGP29_24125</name>
</gene>
<sequence length="318" mass="36288">MKTLRLIILTLLVSITSFAQSTQSQQWDNNTCGTLSFFSDSLLLHIPQNAFAIEEGAIKGELDVRVKLYANYFDMLEGGIPMKDDQGIYVSGGMYDIEISYKNQKVKYIKPVEVSYISDGIDKFNGYAFNQTSNSWNKLEQDILDYASEESLNDDWGALSPNLDTTDDDWGSDDMDFDGWSTEYTAVNNWLYKTMNITTNGLYNYDYLVDNEKLVAYQLQVEDKEIKKVYVHYQDLNTVVYYDVNDQGSVQEFALIDTDLSNVTIFTFKKKSDTQATMGEVSLDETLKLDKEKVNVLKFKHSTISLDKNTLDQSLSSI</sequence>
<reference evidence="2 3" key="1">
    <citation type="submission" date="2020-04" db="EMBL/GenBank/DDBJ databases">
        <title>Flammeovirga sp. SR4, a novel species isolated from seawater.</title>
        <authorList>
            <person name="Wang X."/>
        </authorList>
    </citation>
    <scope>NUCLEOTIDE SEQUENCE [LARGE SCALE GENOMIC DNA]</scope>
    <source>
        <strain evidence="2 3">SR4</strain>
    </source>
</reference>
<protein>
    <submittedName>
        <fullName evidence="2">Uncharacterized protein</fullName>
    </submittedName>
</protein>
<evidence type="ECO:0000313" key="2">
    <source>
        <dbReference type="EMBL" id="NLR94313.1"/>
    </source>
</evidence>
<organism evidence="2 3">
    <name type="scientific">Flammeovirga agarivorans</name>
    <dbReference type="NCBI Taxonomy" id="2726742"/>
    <lineage>
        <taxon>Bacteria</taxon>
        <taxon>Pseudomonadati</taxon>
        <taxon>Bacteroidota</taxon>
        <taxon>Cytophagia</taxon>
        <taxon>Cytophagales</taxon>
        <taxon>Flammeovirgaceae</taxon>
        <taxon>Flammeovirga</taxon>
    </lineage>
</organism>
<comment type="caution">
    <text evidence="2">The sequence shown here is derived from an EMBL/GenBank/DDBJ whole genome shotgun (WGS) entry which is preliminary data.</text>
</comment>
<evidence type="ECO:0000256" key="1">
    <source>
        <dbReference type="SAM" id="SignalP"/>
    </source>
</evidence>
<keyword evidence="1" id="KW-0732">Signal</keyword>
<feature type="signal peptide" evidence="1">
    <location>
        <begin position="1"/>
        <end position="19"/>
    </location>
</feature>
<keyword evidence="3" id="KW-1185">Reference proteome</keyword>
<name>A0A7X8SQA2_9BACT</name>
<dbReference type="RefSeq" id="WP_168885025.1">
    <property type="nucleotide sequence ID" value="NZ_JABAIL010000011.1"/>
</dbReference>
<accession>A0A7X8SQA2</accession>
<feature type="chain" id="PRO_5030810446" evidence="1">
    <location>
        <begin position="20"/>
        <end position="318"/>
    </location>
</feature>
<dbReference type="Proteomes" id="UP000585050">
    <property type="component" value="Unassembled WGS sequence"/>
</dbReference>